<dbReference type="Proteomes" id="UP000789920">
    <property type="component" value="Unassembled WGS sequence"/>
</dbReference>
<reference evidence="1" key="1">
    <citation type="submission" date="2021-06" db="EMBL/GenBank/DDBJ databases">
        <authorList>
            <person name="Kallberg Y."/>
            <person name="Tangrot J."/>
            <person name="Rosling A."/>
        </authorList>
    </citation>
    <scope>NUCLEOTIDE SEQUENCE</scope>
    <source>
        <strain evidence="1">MA461A</strain>
    </source>
</reference>
<evidence type="ECO:0000313" key="2">
    <source>
        <dbReference type="Proteomes" id="UP000789920"/>
    </source>
</evidence>
<feature type="non-terminal residue" evidence="1">
    <location>
        <position position="180"/>
    </location>
</feature>
<keyword evidence="2" id="KW-1185">Reference proteome</keyword>
<protein>
    <submittedName>
        <fullName evidence="1">26485_t:CDS:1</fullName>
    </submittedName>
</protein>
<evidence type="ECO:0000313" key="1">
    <source>
        <dbReference type="EMBL" id="CAG8726604.1"/>
    </source>
</evidence>
<sequence length="180" mass="20575">MNQPSIIISTDEELALQKHTPPPKDTPRVSYGKISHPNCVHQADILFFTHDHYKQKIYKAVLNIVDCALRYKASVPLTSKKSSEVTKAFKKIYNSLSILLTWPKLLTIDGNKEFMGETSKIMKAHNITIQVISAYSYQDLALVERFNKTLAEILYKVQYAIKSITSNSKLIRAWVKHLPK</sequence>
<proteinExistence type="predicted"/>
<accession>A0ACA9PVD5</accession>
<name>A0ACA9PVD5_9GLOM</name>
<dbReference type="EMBL" id="CAJVQC010024473">
    <property type="protein sequence ID" value="CAG8726604.1"/>
    <property type="molecule type" value="Genomic_DNA"/>
</dbReference>
<comment type="caution">
    <text evidence="1">The sequence shown here is derived from an EMBL/GenBank/DDBJ whole genome shotgun (WGS) entry which is preliminary data.</text>
</comment>
<organism evidence="1 2">
    <name type="scientific">Racocetra persica</name>
    <dbReference type="NCBI Taxonomy" id="160502"/>
    <lineage>
        <taxon>Eukaryota</taxon>
        <taxon>Fungi</taxon>
        <taxon>Fungi incertae sedis</taxon>
        <taxon>Mucoromycota</taxon>
        <taxon>Glomeromycotina</taxon>
        <taxon>Glomeromycetes</taxon>
        <taxon>Diversisporales</taxon>
        <taxon>Gigasporaceae</taxon>
        <taxon>Racocetra</taxon>
    </lineage>
</organism>
<gene>
    <name evidence="1" type="ORF">RPERSI_LOCUS11749</name>
</gene>